<evidence type="ECO:0000259" key="3">
    <source>
        <dbReference type="PROSITE" id="PS00028"/>
    </source>
</evidence>
<organism evidence="4 5">
    <name type="scientific">Nelumbo nucifera</name>
    <name type="common">Sacred lotus</name>
    <dbReference type="NCBI Taxonomy" id="4432"/>
    <lineage>
        <taxon>Eukaryota</taxon>
        <taxon>Viridiplantae</taxon>
        <taxon>Streptophyta</taxon>
        <taxon>Embryophyta</taxon>
        <taxon>Tracheophyta</taxon>
        <taxon>Spermatophyta</taxon>
        <taxon>Magnoliopsida</taxon>
        <taxon>Proteales</taxon>
        <taxon>Nelumbonaceae</taxon>
        <taxon>Nelumbo</taxon>
    </lineage>
</organism>
<proteinExistence type="predicted"/>
<protein>
    <submittedName>
        <fullName evidence="5">Uncharacterized protein LOC104594102 isoform X1</fullName>
    </submittedName>
</protein>
<dbReference type="PANTHER" id="PTHR34553:SF4">
    <property type="entry name" value="G1_S-SPECIFIC CYCLIN-E PROTEIN"/>
    <property type="match status" value="1"/>
</dbReference>
<evidence type="ECO:0000313" key="4">
    <source>
        <dbReference type="Proteomes" id="UP000189703"/>
    </source>
</evidence>
<dbReference type="PROSITE" id="PS00028">
    <property type="entry name" value="ZINC_FINGER_C2H2_1"/>
    <property type="match status" value="1"/>
</dbReference>
<dbReference type="InterPro" id="IPR013087">
    <property type="entry name" value="Znf_C2H2_type"/>
</dbReference>
<feature type="compositionally biased region" description="Low complexity" evidence="1">
    <location>
        <begin position="308"/>
        <end position="322"/>
    </location>
</feature>
<feature type="transmembrane region" description="Helical" evidence="2">
    <location>
        <begin position="489"/>
        <end position="510"/>
    </location>
</feature>
<feature type="region of interest" description="Disordered" evidence="1">
    <location>
        <begin position="686"/>
        <end position="712"/>
    </location>
</feature>
<dbReference type="GeneID" id="104594102"/>
<dbReference type="OMA" id="DDAMRNK"/>
<dbReference type="eggNOG" id="ENOG502QTAE">
    <property type="taxonomic scope" value="Eukaryota"/>
</dbReference>
<gene>
    <name evidence="5" type="primary">LOC104594102</name>
</gene>
<reference evidence="5" key="1">
    <citation type="submission" date="2025-08" db="UniProtKB">
        <authorList>
            <consortium name="RefSeq"/>
        </authorList>
    </citation>
    <scope>IDENTIFICATION</scope>
</reference>
<dbReference type="RefSeq" id="XP_010252546.1">
    <property type="nucleotide sequence ID" value="XM_010254244.2"/>
</dbReference>
<evidence type="ECO:0000313" key="5">
    <source>
        <dbReference type="RefSeq" id="XP_010252546.1"/>
    </source>
</evidence>
<feature type="transmembrane region" description="Helical" evidence="2">
    <location>
        <begin position="562"/>
        <end position="581"/>
    </location>
</feature>
<name>A0A1U7ZFN8_NELNU</name>
<keyword evidence="4" id="KW-1185">Reference proteome</keyword>
<dbReference type="FunCoup" id="A0A1U7ZFN8">
    <property type="interactions" value="2174"/>
</dbReference>
<dbReference type="InParanoid" id="A0A1U7ZFN8"/>
<sequence length="712" mass="82618">MSRMTDENDQCFFPLTSLQIGDLQSYLSHLSLFLAPETKKFFILVDNRPWSTYLDSRAAHLWQFMVVKSRLSPFANTKARRERKNLRNRFDLKDSSISNTSKPGKYKRWSMLIDVTKLSQKKALLPEKLRNSLLLDRQLNQILYGFIVFEVAWESVRGINYLNELQTDTCMAIEAKFMKRWEFESIEQASSSIPSWFSGTHFEQILLRKCLDSIRGDVFYDTREDFSWTEPVSDSESIYSDDDCLPEKSPYSIGNKFGVYPASVENKSALHTPPPATGPYKRRKIIKYINSRDEMDTFSKTHSEIDNSQQHSEISISTSSSDSENTVEASEYRDVLILFRFNDHDLPFKLREIIMSDVRLLTLLESGLPSWVIFLQSYPVFCHLYRPWMCPLARALYVLISVITVLIGFYDLYKNVPLLKATASRLCGPLFDWIESWEMISRIRYLGTMLFLHNFEKAVKWFLMVTHAIRSFLSVLTQPIGPFLEFMDFLFPIWNICLEAVEGFCSVIWITIGSSCSLVMNLLEVLFSPLWFIISIIWRIGSSIIYPIFWALKEILYTPIRLVIALASSIAFICSCIFNLLGELWSSISSIFQIATASEAAVSTSEISMWRALWNDLFSQIFRAVRSILNGFIAFFIACNRHRLSIYNHIQEVLQQLSCLALRSQSSRCRQKCGSQIHVEDRRNIHSRHHHKAQENAHMLRRRKKIEGMQDG</sequence>
<dbReference type="STRING" id="4432.A0A1U7ZFN8"/>
<dbReference type="AlphaFoldDB" id="A0A1U7ZFN8"/>
<keyword evidence="2" id="KW-0812">Transmembrane</keyword>
<evidence type="ECO:0000256" key="2">
    <source>
        <dbReference type="SAM" id="Phobius"/>
    </source>
</evidence>
<feature type="transmembrane region" description="Helical" evidence="2">
    <location>
        <begin position="530"/>
        <end position="550"/>
    </location>
</feature>
<dbReference type="Proteomes" id="UP000189703">
    <property type="component" value="Unplaced"/>
</dbReference>
<dbReference type="PANTHER" id="PTHR34553">
    <property type="entry name" value="OS05G0597400 PROTEIN"/>
    <property type="match status" value="1"/>
</dbReference>
<dbReference type="KEGG" id="nnu:104594102"/>
<keyword evidence="2" id="KW-0472">Membrane</keyword>
<feature type="region of interest" description="Disordered" evidence="1">
    <location>
        <begin position="303"/>
        <end position="322"/>
    </location>
</feature>
<dbReference type="OrthoDB" id="1915931at2759"/>
<feature type="transmembrane region" description="Helical" evidence="2">
    <location>
        <begin position="617"/>
        <end position="639"/>
    </location>
</feature>
<accession>A0A1U7ZFN8</accession>
<keyword evidence="2" id="KW-1133">Transmembrane helix</keyword>
<feature type="domain" description="C2H2-type" evidence="3">
    <location>
        <begin position="669"/>
        <end position="691"/>
    </location>
</feature>
<feature type="transmembrane region" description="Helical" evidence="2">
    <location>
        <begin position="392"/>
        <end position="410"/>
    </location>
</feature>
<evidence type="ECO:0000256" key="1">
    <source>
        <dbReference type="SAM" id="MobiDB-lite"/>
    </source>
</evidence>